<evidence type="ECO:0000256" key="6">
    <source>
        <dbReference type="ARBA" id="ARBA00023277"/>
    </source>
</evidence>
<organism evidence="10 11">
    <name type="scientific">Hydnum rufescens UP504</name>
    <dbReference type="NCBI Taxonomy" id="1448309"/>
    <lineage>
        <taxon>Eukaryota</taxon>
        <taxon>Fungi</taxon>
        <taxon>Dikarya</taxon>
        <taxon>Basidiomycota</taxon>
        <taxon>Agaricomycotina</taxon>
        <taxon>Agaricomycetes</taxon>
        <taxon>Cantharellales</taxon>
        <taxon>Hydnaceae</taxon>
        <taxon>Hydnum</taxon>
    </lineage>
</organism>
<accession>A0A9P6B1X3</accession>
<dbReference type="OrthoDB" id="937291at2759"/>
<protein>
    <submittedName>
        <fullName evidence="10">Glycosyltransferase family 4 protein</fullName>
    </submittedName>
</protein>
<evidence type="ECO:0000313" key="11">
    <source>
        <dbReference type="Proteomes" id="UP000886523"/>
    </source>
</evidence>
<keyword evidence="3" id="KW-0313">Glucose metabolism</keyword>
<dbReference type="PANTHER" id="PTHR47779">
    <property type="entry name" value="SYNTHASE (CCG-9), PUTATIVE (AFU_ORTHOLOGUE AFUA_3G12100)-RELATED"/>
    <property type="match status" value="1"/>
</dbReference>
<dbReference type="Pfam" id="PF00534">
    <property type="entry name" value="Glycos_transf_1"/>
    <property type="match status" value="1"/>
</dbReference>
<keyword evidence="11" id="KW-1185">Reference proteome</keyword>
<reference evidence="10" key="1">
    <citation type="journal article" date="2020" name="Nat. Commun.">
        <title>Large-scale genome sequencing of mycorrhizal fungi provides insights into the early evolution of symbiotic traits.</title>
        <authorList>
            <person name="Miyauchi S."/>
            <person name="Kiss E."/>
            <person name="Kuo A."/>
            <person name="Drula E."/>
            <person name="Kohler A."/>
            <person name="Sanchez-Garcia M."/>
            <person name="Morin E."/>
            <person name="Andreopoulos B."/>
            <person name="Barry K.W."/>
            <person name="Bonito G."/>
            <person name="Buee M."/>
            <person name="Carver A."/>
            <person name="Chen C."/>
            <person name="Cichocki N."/>
            <person name="Clum A."/>
            <person name="Culley D."/>
            <person name="Crous P.W."/>
            <person name="Fauchery L."/>
            <person name="Girlanda M."/>
            <person name="Hayes R.D."/>
            <person name="Keri Z."/>
            <person name="LaButti K."/>
            <person name="Lipzen A."/>
            <person name="Lombard V."/>
            <person name="Magnuson J."/>
            <person name="Maillard F."/>
            <person name="Murat C."/>
            <person name="Nolan M."/>
            <person name="Ohm R.A."/>
            <person name="Pangilinan J."/>
            <person name="Pereira M.F."/>
            <person name="Perotto S."/>
            <person name="Peter M."/>
            <person name="Pfister S."/>
            <person name="Riley R."/>
            <person name="Sitrit Y."/>
            <person name="Stielow J.B."/>
            <person name="Szollosi G."/>
            <person name="Zifcakova L."/>
            <person name="Stursova M."/>
            <person name="Spatafora J.W."/>
            <person name="Tedersoo L."/>
            <person name="Vaario L.M."/>
            <person name="Yamada A."/>
            <person name="Yan M."/>
            <person name="Wang P."/>
            <person name="Xu J."/>
            <person name="Bruns T."/>
            <person name="Baldrian P."/>
            <person name="Vilgalys R."/>
            <person name="Dunand C."/>
            <person name="Henrissat B."/>
            <person name="Grigoriev I.V."/>
            <person name="Hibbett D."/>
            <person name="Nagy L.G."/>
            <person name="Martin F.M."/>
        </authorList>
    </citation>
    <scope>NUCLEOTIDE SEQUENCE</scope>
    <source>
        <strain evidence="10">UP504</strain>
    </source>
</reference>
<evidence type="ECO:0000259" key="8">
    <source>
        <dbReference type="Pfam" id="PF00534"/>
    </source>
</evidence>
<evidence type="ECO:0000256" key="4">
    <source>
        <dbReference type="ARBA" id="ARBA00022676"/>
    </source>
</evidence>
<evidence type="ECO:0000256" key="3">
    <source>
        <dbReference type="ARBA" id="ARBA00022526"/>
    </source>
</evidence>
<comment type="subunit">
    <text evidence="2">Homodimer.</text>
</comment>
<evidence type="ECO:0000256" key="5">
    <source>
        <dbReference type="ARBA" id="ARBA00022679"/>
    </source>
</evidence>
<dbReference type="Proteomes" id="UP000886523">
    <property type="component" value="Unassembled WGS sequence"/>
</dbReference>
<dbReference type="InterPro" id="IPR001296">
    <property type="entry name" value="Glyco_trans_1"/>
</dbReference>
<dbReference type="InterPro" id="IPR052078">
    <property type="entry name" value="Trehalose_Metab_GTase"/>
</dbReference>
<evidence type="ECO:0000256" key="7">
    <source>
        <dbReference type="SAM" id="MobiDB-lite"/>
    </source>
</evidence>
<dbReference type="Pfam" id="PF21269">
    <property type="entry name" value="TreT_GT1"/>
    <property type="match status" value="1"/>
</dbReference>
<name>A0A9P6B1X3_9AGAM</name>
<feature type="region of interest" description="Disordered" evidence="7">
    <location>
        <begin position="1"/>
        <end position="21"/>
    </location>
</feature>
<dbReference type="PANTHER" id="PTHR47779:SF1">
    <property type="entry name" value="SYNTHASE (CCG-9), PUTATIVE (AFU_ORTHOLOGUE AFUA_3G12100)-RELATED"/>
    <property type="match status" value="1"/>
</dbReference>
<dbReference type="InterPro" id="IPR049438">
    <property type="entry name" value="TreT_GT1"/>
</dbReference>
<evidence type="ECO:0000256" key="2">
    <source>
        <dbReference type="ARBA" id="ARBA00011738"/>
    </source>
</evidence>
<proteinExistence type="inferred from homology"/>
<evidence type="ECO:0000256" key="1">
    <source>
        <dbReference type="ARBA" id="ARBA00009481"/>
    </source>
</evidence>
<dbReference type="AlphaFoldDB" id="A0A9P6B1X3"/>
<dbReference type="SUPFAM" id="SSF53756">
    <property type="entry name" value="UDP-Glycosyltransferase/glycogen phosphorylase"/>
    <property type="match status" value="1"/>
</dbReference>
<dbReference type="GO" id="GO:0006006">
    <property type="term" value="P:glucose metabolic process"/>
    <property type="evidence" value="ECO:0007669"/>
    <property type="project" value="UniProtKB-KW"/>
</dbReference>
<evidence type="ECO:0000313" key="10">
    <source>
        <dbReference type="EMBL" id="KAF9516183.1"/>
    </source>
</evidence>
<sequence>MNFLDRGNRNSGRQMMSPSNYFFSPSSPRKAYLGMKFAPAEVWTIQRKQPHGVMSMSFTGPYFGPGYAIVRLQSRAKILWGSCQTLFGPFSRRIMLDNYHPPSHAPNGAHLANGHTRIIQPAYVGISANVLDDGADIGFALNDGKDTLDSAIFRVNNSKPLEPDHIVELLINKFKTYSHDHNYKFVAIGVSHHLARLSPLLCTRIWKDLDAVPVVLDVSVTGTQNNTSEHVRPVDGLAHRGPLSVTRPVDEQADAAAKKLLTLFSDHYITVPMGVHHEVDVDHGGMIHLIDAIDEYRGTSREPSWNALIKYRDEIRKRGLKAAFFNSTPQGGGVALMRHALIRLFKFLGLDVKWYVPKPSSSVFRVTKNNHNILQGVADPALRLTPEGAQLMTDWIEENAKEFWLCEGGPLAPGGVDIAIIDDPQMPGLIPLIRKARPDIPIIYRSHIEVRSDLIAKTGSPQAGVWDYLYERIRHADVFISHPIRNFIPSTIPPEIVGLLPAATDWLDGLNKDLPEWDSKYYIERFRSFCIDAHVGPFEYPKREYIVQIARFDPAKGIDVAIDAYIKLRHKLEEEKKESLGSSNGTLPLPPQLLLCAHGAVDDPDARKLLNVLLAKAKFALQLSSREGFEIKVSEALHVGKPVIATLAGGIPLQVQDGKNGFLCKIGDADAISRRMHELWTNKDGVHTRMSEYAKRSVSDEVGTVGNAVSWLYLINKMTQVGENGQRVKLEPNGRWINDMAREEAGEPYREGEPRLPRILKV</sequence>
<gene>
    <name evidence="10" type="ORF">BS47DRAFT_1376050</name>
</gene>
<keyword evidence="6" id="KW-0119">Carbohydrate metabolism</keyword>
<feature type="domain" description="Trehalose synthase N-terminal" evidence="9">
    <location>
        <begin position="325"/>
        <end position="484"/>
    </location>
</feature>
<dbReference type="EMBL" id="MU128942">
    <property type="protein sequence ID" value="KAF9516183.1"/>
    <property type="molecule type" value="Genomic_DNA"/>
</dbReference>
<evidence type="ECO:0000259" key="9">
    <source>
        <dbReference type="Pfam" id="PF21269"/>
    </source>
</evidence>
<comment type="similarity">
    <text evidence="1">Belongs to the glycosyltransferase group 1 family. Glycosyltransferase 4 subfamily.</text>
</comment>
<feature type="domain" description="Glycosyl transferase family 1" evidence="8">
    <location>
        <begin position="610"/>
        <end position="696"/>
    </location>
</feature>
<keyword evidence="5" id="KW-0808">Transferase</keyword>
<dbReference type="Gene3D" id="3.40.50.2000">
    <property type="entry name" value="Glycogen Phosphorylase B"/>
    <property type="match status" value="2"/>
</dbReference>
<keyword evidence="4" id="KW-0328">Glycosyltransferase</keyword>
<dbReference type="GO" id="GO:0016757">
    <property type="term" value="F:glycosyltransferase activity"/>
    <property type="evidence" value="ECO:0007669"/>
    <property type="project" value="UniProtKB-KW"/>
</dbReference>
<comment type="caution">
    <text evidence="10">The sequence shown here is derived from an EMBL/GenBank/DDBJ whole genome shotgun (WGS) entry which is preliminary data.</text>
</comment>